<evidence type="ECO:0000256" key="3">
    <source>
        <dbReference type="ARBA" id="ARBA00012944"/>
    </source>
</evidence>
<accession>A0A343M3C7</accession>
<evidence type="ECO:0000256" key="7">
    <source>
        <dbReference type="ARBA" id="ARBA00022692"/>
    </source>
</evidence>
<dbReference type="InterPro" id="IPR050269">
    <property type="entry name" value="ComplexI_Subunit6"/>
</dbReference>
<evidence type="ECO:0000256" key="12">
    <source>
        <dbReference type="ARBA" id="ARBA00023128"/>
    </source>
</evidence>
<organism evidence="17">
    <name type="scientific">Pteroptyx maipo</name>
    <dbReference type="NCBI Taxonomy" id="2052301"/>
    <lineage>
        <taxon>Eukaryota</taxon>
        <taxon>Metazoa</taxon>
        <taxon>Ecdysozoa</taxon>
        <taxon>Arthropoda</taxon>
        <taxon>Hexapoda</taxon>
        <taxon>Insecta</taxon>
        <taxon>Pterygota</taxon>
        <taxon>Neoptera</taxon>
        <taxon>Endopterygota</taxon>
        <taxon>Coleoptera</taxon>
        <taxon>Polyphaga</taxon>
        <taxon>Elateriformia</taxon>
        <taxon>Elateroidea</taxon>
        <taxon>Lampyridae</taxon>
        <taxon>Luciolinae</taxon>
        <taxon>Pteroptyx</taxon>
    </lineage>
</organism>
<evidence type="ECO:0000256" key="14">
    <source>
        <dbReference type="ARBA" id="ARBA00031019"/>
    </source>
</evidence>
<dbReference type="PANTHER" id="PTHR11435">
    <property type="entry name" value="NADH UBIQUINONE OXIDOREDUCTASE SUBUNIT ND6"/>
    <property type="match status" value="1"/>
</dbReference>
<dbReference type="GO" id="GO:0008137">
    <property type="term" value="F:NADH dehydrogenase (ubiquinone) activity"/>
    <property type="evidence" value="ECO:0007669"/>
    <property type="project" value="UniProtKB-EC"/>
</dbReference>
<dbReference type="AlphaFoldDB" id="A0A343M3C7"/>
<gene>
    <name evidence="17" type="primary">ND6</name>
</gene>
<comment type="subcellular location">
    <subcellularLocation>
        <location evidence="1">Mitochondrion membrane</location>
        <topology evidence="1">Multi-pass membrane protein</topology>
    </subcellularLocation>
</comment>
<dbReference type="GO" id="GO:0031966">
    <property type="term" value="C:mitochondrial membrane"/>
    <property type="evidence" value="ECO:0007669"/>
    <property type="project" value="UniProtKB-SubCell"/>
</dbReference>
<feature type="transmembrane region" description="Helical" evidence="16">
    <location>
        <begin position="83"/>
        <end position="101"/>
    </location>
</feature>
<dbReference type="EC" id="7.1.1.2" evidence="3"/>
<keyword evidence="8" id="KW-1278">Translocase</keyword>
<keyword evidence="6" id="KW-0679">Respiratory chain</keyword>
<evidence type="ECO:0000256" key="15">
    <source>
        <dbReference type="ARBA" id="ARBA00049551"/>
    </source>
</evidence>
<feature type="transmembrane region" description="Helical" evidence="16">
    <location>
        <begin position="131"/>
        <end position="154"/>
    </location>
</feature>
<evidence type="ECO:0000256" key="16">
    <source>
        <dbReference type="SAM" id="Phobius"/>
    </source>
</evidence>
<dbReference type="RefSeq" id="YP_009443422.1">
    <property type="nucleotide sequence ID" value="NC_036353.1"/>
</dbReference>
<feature type="transmembrane region" description="Helical" evidence="16">
    <location>
        <begin position="12"/>
        <end position="37"/>
    </location>
</feature>
<evidence type="ECO:0000256" key="9">
    <source>
        <dbReference type="ARBA" id="ARBA00022982"/>
    </source>
</evidence>
<dbReference type="CTD" id="4541"/>
<keyword evidence="7 16" id="KW-0812">Transmembrane</keyword>
<evidence type="ECO:0000256" key="6">
    <source>
        <dbReference type="ARBA" id="ARBA00022660"/>
    </source>
</evidence>
<comment type="similarity">
    <text evidence="2">Belongs to the complex I subunit 6 family.</text>
</comment>
<protein>
    <recommendedName>
        <fullName evidence="4">NADH-ubiquinone oxidoreductase chain 6</fullName>
        <ecNumber evidence="3">7.1.1.2</ecNumber>
    </recommendedName>
    <alternativeName>
        <fullName evidence="14">NADH dehydrogenase subunit 6</fullName>
    </alternativeName>
</protein>
<keyword evidence="13 16" id="KW-0472">Membrane</keyword>
<sequence length="169" mass="19720">MLCIMLTSIMLTMTIMFMFISHPLSMGMILLIQTLLISMWTGFMSMNFWYSYILFIVMVGGMLILFIYMTSVASNEKFSFSKINMFIIMLMSSIIIMSMLTDQIYNMMSSMNSDLMMYKNMISFKMSLNKFIMYPMMMMSLTLIIYLLITLIAVSKITNIQSGPLRKYN</sequence>
<reference evidence="17" key="1">
    <citation type="submission" date="2017-08" db="EMBL/GenBank/DDBJ databases">
        <title>The complete mitochondrial genome of the firefly, Pteroptyx maipo (Coleoptera: Lampyridae).</title>
        <authorList>
            <person name="Fan Y."/>
            <person name="Fu X."/>
        </authorList>
    </citation>
    <scope>NUCLEOTIDE SEQUENCE</scope>
</reference>
<dbReference type="GeneID" id="35093636"/>
<name>A0A343M3C7_9COLE</name>
<keyword evidence="10 16" id="KW-1133">Transmembrane helix</keyword>
<keyword evidence="12 17" id="KW-0496">Mitochondrion</keyword>
<geneLocation type="mitochondrion" evidence="17"/>
<evidence type="ECO:0000256" key="5">
    <source>
        <dbReference type="ARBA" id="ARBA00022448"/>
    </source>
</evidence>
<keyword evidence="11" id="KW-0520">NAD</keyword>
<keyword evidence="9" id="KW-0249">Electron transport</keyword>
<evidence type="ECO:0000313" key="17">
    <source>
        <dbReference type="EMBL" id="ATR80206.1"/>
    </source>
</evidence>
<dbReference type="EMBL" id="MF686051">
    <property type="protein sequence ID" value="ATR80206.1"/>
    <property type="molecule type" value="Genomic_DNA"/>
</dbReference>
<comment type="catalytic activity">
    <reaction evidence="15">
        <text>a ubiquinone + NADH + 5 H(+)(in) = a ubiquinol + NAD(+) + 4 H(+)(out)</text>
        <dbReference type="Rhea" id="RHEA:29091"/>
        <dbReference type="Rhea" id="RHEA-COMP:9565"/>
        <dbReference type="Rhea" id="RHEA-COMP:9566"/>
        <dbReference type="ChEBI" id="CHEBI:15378"/>
        <dbReference type="ChEBI" id="CHEBI:16389"/>
        <dbReference type="ChEBI" id="CHEBI:17976"/>
        <dbReference type="ChEBI" id="CHEBI:57540"/>
        <dbReference type="ChEBI" id="CHEBI:57945"/>
        <dbReference type="EC" id="7.1.1.2"/>
    </reaction>
</comment>
<evidence type="ECO:0000256" key="13">
    <source>
        <dbReference type="ARBA" id="ARBA00023136"/>
    </source>
</evidence>
<feature type="transmembrane region" description="Helical" evidence="16">
    <location>
        <begin position="49"/>
        <end position="71"/>
    </location>
</feature>
<evidence type="ECO:0000256" key="2">
    <source>
        <dbReference type="ARBA" id="ARBA00005698"/>
    </source>
</evidence>
<proteinExistence type="inferred from homology"/>
<evidence type="ECO:0000256" key="8">
    <source>
        <dbReference type="ARBA" id="ARBA00022967"/>
    </source>
</evidence>
<evidence type="ECO:0000256" key="4">
    <source>
        <dbReference type="ARBA" id="ARBA00021095"/>
    </source>
</evidence>
<evidence type="ECO:0000256" key="1">
    <source>
        <dbReference type="ARBA" id="ARBA00004225"/>
    </source>
</evidence>
<dbReference type="PANTHER" id="PTHR11435:SF1">
    <property type="entry name" value="NADH-UBIQUINONE OXIDOREDUCTASE CHAIN 6"/>
    <property type="match status" value="1"/>
</dbReference>
<keyword evidence="5" id="KW-0813">Transport</keyword>
<evidence type="ECO:0000256" key="10">
    <source>
        <dbReference type="ARBA" id="ARBA00022989"/>
    </source>
</evidence>
<evidence type="ECO:0000256" key="11">
    <source>
        <dbReference type="ARBA" id="ARBA00023027"/>
    </source>
</evidence>